<dbReference type="RefSeq" id="WP_144229243.1">
    <property type="nucleotide sequence ID" value="NZ_CBCRVV010000019.1"/>
</dbReference>
<feature type="compositionally biased region" description="Acidic residues" evidence="1">
    <location>
        <begin position="219"/>
        <end position="229"/>
    </location>
</feature>
<evidence type="ECO:0000313" key="3">
    <source>
        <dbReference type="Proteomes" id="UP000315648"/>
    </source>
</evidence>
<feature type="compositionally biased region" description="Basic and acidic residues" evidence="1">
    <location>
        <begin position="209"/>
        <end position="218"/>
    </location>
</feature>
<organism evidence="2 3">
    <name type="scientific">Rariglobus hedericola</name>
    <dbReference type="NCBI Taxonomy" id="2597822"/>
    <lineage>
        <taxon>Bacteria</taxon>
        <taxon>Pseudomonadati</taxon>
        <taxon>Verrucomicrobiota</taxon>
        <taxon>Opitutia</taxon>
        <taxon>Opitutales</taxon>
        <taxon>Opitutaceae</taxon>
        <taxon>Rariglobus</taxon>
    </lineage>
</organism>
<comment type="caution">
    <text evidence="2">The sequence shown here is derived from an EMBL/GenBank/DDBJ whole genome shotgun (WGS) entry which is preliminary data.</text>
</comment>
<feature type="compositionally biased region" description="Acidic residues" evidence="1">
    <location>
        <begin position="237"/>
        <end position="260"/>
    </location>
</feature>
<dbReference type="AlphaFoldDB" id="A0A556QQJ9"/>
<evidence type="ECO:0000256" key="1">
    <source>
        <dbReference type="SAM" id="MobiDB-lite"/>
    </source>
</evidence>
<dbReference type="Proteomes" id="UP000315648">
    <property type="component" value="Unassembled WGS sequence"/>
</dbReference>
<sequence>MAKSSATLDWCIVRLGEDHNWWVDEVSDSVRWDVDGLSIIDPRQMSHLIDLVEPLRDYGFDQDMMEAAFIAFRIEKEAGEQRVRLKRVKDSFFESEEKLFALADILDEENGPYADLLDHLTRCRVKMLNDIFDFESKLTVDEVEDEIREDQNTSFIEGKAIHTFDELSAILDYVPAGWESEEGEERASKGDDDIDEDDLPDLDEEDEKSLEGDSSLKWDEDDEDKDDEDGVKKKSGDDDEDEDSDDDEKPSKDDDDDDEDEKPKPAKKKKR</sequence>
<keyword evidence="3" id="KW-1185">Reference proteome</keyword>
<gene>
    <name evidence="2" type="ORF">FPL22_06250</name>
</gene>
<dbReference type="EMBL" id="VMBG01000001">
    <property type="protein sequence ID" value="TSJ78902.1"/>
    <property type="molecule type" value="Genomic_DNA"/>
</dbReference>
<name>A0A556QQJ9_9BACT</name>
<proteinExistence type="predicted"/>
<feature type="region of interest" description="Disordered" evidence="1">
    <location>
        <begin position="176"/>
        <end position="271"/>
    </location>
</feature>
<evidence type="ECO:0000313" key="2">
    <source>
        <dbReference type="EMBL" id="TSJ78902.1"/>
    </source>
</evidence>
<accession>A0A556QQJ9</accession>
<protein>
    <submittedName>
        <fullName evidence="2">Uncharacterized protein</fullName>
    </submittedName>
</protein>
<dbReference type="OrthoDB" id="191468at2"/>
<reference evidence="2 3" key="1">
    <citation type="submission" date="2019-07" db="EMBL/GenBank/DDBJ databases">
        <title>Description of 53C-WASEF.</title>
        <authorList>
            <person name="Pitt A."/>
            <person name="Hahn M.W."/>
        </authorList>
    </citation>
    <scope>NUCLEOTIDE SEQUENCE [LARGE SCALE GENOMIC DNA]</scope>
    <source>
        <strain evidence="2 3">53C-WASEF</strain>
    </source>
</reference>
<feature type="compositionally biased region" description="Acidic residues" evidence="1">
    <location>
        <begin position="192"/>
        <end position="208"/>
    </location>
</feature>